<evidence type="ECO:0000256" key="5">
    <source>
        <dbReference type="ARBA" id="ARBA00023172"/>
    </source>
</evidence>
<dbReference type="RefSeq" id="WP_093835463.1">
    <property type="nucleotide sequence ID" value="NZ_FOLQ01000063.1"/>
</dbReference>
<dbReference type="OrthoDB" id="9779930at2"/>
<name>A0A1I2IFC7_9BACT</name>
<evidence type="ECO:0000256" key="2">
    <source>
        <dbReference type="ARBA" id="ARBA00010961"/>
    </source>
</evidence>
<gene>
    <name evidence="7" type="ORF">SAMN05216167_1632</name>
</gene>
<dbReference type="Proteomes" id="UP000198598">
    <property type="component" value="Unassembled WGS sequence"/>
</dbReference>
<accession>A0A1I2IFC7</accession>
<reference evidence="7 8" key="1">
    <citation type="submission" date="2016-10" db="EMBL/GenBank/DDBJ databases">
        <authorList>
            <person name="de Groot N.N."/>
        </authorList>
    </citation>
    <scope>NUCLEOTIDE SEQUENCE [LARGE SCALE GENOMIC DNA]</scope>
    <source>
        <strain evidence="7 8">DSM 26130</strain>
    </source>
</reference>
<keyword evidence="6" id="KW-0814">Transposable element</keyword>
<organism evidence="7 8">
    <name type="scientific">Spirosoma endophyticum</name>
    <dbReference type="NCBI Taxonomy" id="662367"/>
    <lineage>
        <taxon>Bacteria</taxon>
        <taxon>Pseudomonadati</taxon>
        <taxon>Bacteroidota</taxon>
        <taxon>Cytophagia</taxon>
        <taxon>Cytophagales</taxon>
        <taxon>Cytophagaceae</taxon>
        <taxon>Spirosoma</taxon>
    </lineage>
</organism>
<dbReference type="PANTHER" id="PTHR33217">
    <property type="entry name" value="TRANSPOSASE FOR INSERTION SEQUENCE ELEMENT IS1081"/>
    <property type="match status" value="1"/>
</dbReference>
<keyword evidence="3 6" id="KW-0815">Transposition</keyword>
<protein>
    <recommendedName>
        <fullName evidence="6">Mutator family transposase</fullName>
    </recommendedName>
</protein>
<comment type="similarity">
    <text evidence="2 6">Belongs to the transposase mutator family.</text>
</comment>
<evidence type="ECO:0000256" key="6">
    <source>
        <dbReference type="RuleBase" id="RU365089"/>
    </source>
</evidence>
<dbReference type="AlphaFoldDB" id="A0A1I2IFC7"/>
<dbReference type="PANTHER" id="PTHR33217:SF8">
    <property type="entry name" value="MUTATOR FAMILY TRANSPOSASE"/>
    <property type="match status" value="1"/>
</dbReference>
<sequence>MLAGDKELTGKDDLLAPLVKDLLEAALSGEMQDHVEQSCPNWRNGSNTKTVKSGHVPLEVNMPRDRNSSFELKLIGKRQTTLGEGCDNRIRSLYSKGIGGRSLGL</sequence>
<evidence type="ECO:0000256" key="4">
    <source>
        <dbReference type="ARBA" id="ARBA00023125"/>
    </source>
</evidence>
<dbReference type="GO" id="GO:0003677">
    <property type="term" value="F:DNA binding"/>
    <property type="evidence" value="ECO:0007669"/>
    <property type="project" value="UniProtKB-UniRule"/>
</dbReference>
<proteinExistence type="inferred from homology"/>
<dbReference type="GO" id="GO:0004803">
    <property type="term" value="F:transposase activity"/>
    <property type="evidence" value="ECO:0007669"/>
    <property type="project" value="UniProtKB-UniRule"/>
</dbReference>
<keyword evidence="4 6" id="KW-0238">DNA-binding</keyword>
<keyword evidence="5 6" id="KW-0233">DNA recombination</keyword>
<comment type="function">
    <text evidence="1 6">Required for the transposition of the insertion element.</text>
</comment>
<dbReference type="GO" id="GO:0006313">
    <property type="term" value="P:DNA transposition"/>
    <property type="evidence" value="ECO:0007669"/>
    <property type="project" value="UniProtKB-UniRule"/>
</dbReference>
<dbReference type="InterPro" id="IPR001207">
    <property type="entry name" value="Transposase_mutator"/>
</dbReference>
<evidence type="ECO:0000256" key="3">
    <source>
        <dbReference type="ARBA" id="ARBA00022578"/>
    </source>
</evidence>
<evidence type="ECO:0000256" key="1">
    <source>
        <dbReference type="ARBA" id="ARBA00002190"/>
    </source>
</evidence>
<dbReference type="EMBL" id="FOLQ01000063">
    <property type="protein sequence ID" value="SFF39251.1"/>
    <property type="molecule type" value="Genomic_DNA"/>
</dbReference>
<dbReference type="Pfam" id="PF00872">
    <property type="entry name" value="Transposase_mut"/>
    <property type="match status" value="1"/>
</dbReference>
<evidence type="ECO:0000313" key="8">
    <source>
        <dbReference type="Proteomes" id="UP000198598"/>
    </source>
</evidence>
<evidence type="ECO:0000313" key="7">
    <source>
        <dbReference type="EMBL" id="SFF39251.1"/>
    </source>
</evidence>
<keyword evidence="8" id="KW-1185">Reference proteome</keyword>